<sequence>MPKFYVQCGPVETIVDADSPCSAAMNALDGVLQSHLWIYDDNGLTPQDCRMHLMLEALLHFAPSVRVSEQGFHRDDAIQIGTPETIDRWHRLMVGMRRLFVAAGLATRPMASTASSQDASFSPPRVPR</sequence>
<accession>A0A5C6DEI4</accession>
<dbReference type="OrthoDB" id="279935at2"/>
<dbReference type="EMBL" id="SJPV01000008">
    <property type="protein sequence ID" value="TWU34227.1"/>
    <property type="molecule type" value="Genomic_DNA"/>
</dbReference>
<organism evidence="1 2">
    <name type="scientific">Novipirellula artificiosorum</name>
    <dbReference type="NCBI Taxonomy" id="2528016"/>
    <lineage>
        <taxon>Bacteria</taxon>
        <taxon>Pseudomonadati</taxon>
        <taxon>Planctomycetota</taxon>
        <taxon>Planctomycetia</taxon>
        <taxon>Pirellulales</taxon>
        <taxon>Pirellulaceae</taxon>
        <taxon>Novipirellula</taxon>
    </lineage>
</organism>
<dbReference type="Proteomes" id="UP000319143">
    <property type="component" value="Unassembled WGS sequence"/>
</dbReference>
<dbReference type="AlphaFoldDB" id="A0A5C6DEI4"/>
<evidence type="ECO:0000313" key="2">
    <source>
        <dbReference type="Proteomes" id="UP000319143"/>
    </source>
</evidence>
<comment type="caution">
    <text evidence="1">The sequence shown here is derived from an EMBL/GenBank/DDBJ whole genome shotgun (WGS) entry which is preliminary data.</text>
</comment>
<protein>
    <submittedName>
        <fullName evidence="1">Uncharacterized protein</fullName>
    </submittedName>
</protein>
<proteinExistence type="predicted"/>
<name>A0A5C6DEI4_9BACT</name>
<gene>
    <name evidence="1" type="ORF">Poly41_43730</name>
</gene>
<reference evidence="1 2" key="1">
    <citation type="submission" date="2019-02" db="EMBL/GenBank/DDBJ databases">
        <title>Deep-cultivation of Planctomycetes and their phenomic and genomic characterization uncovers novel biology.</title>
        <authorList>
            <person name="Wiegand S."/>
            <person name="Jogler M."/>
            <person name="Boedeker C."/>
            <person name="Pinto D."/>
            <person name="Vollmers J."/>
            <person name="Rivas-Marin E."/>
            <person name="Kohn T."/>
            <person name="Peeters S.H."/>
            <person name="Heuer A."/>
            <person name="Rast P."/>
            <person name="Oberbeckmann S."/>
            <person name="Bunk B."/>
            <person name="Jeske O."/>
            <person name="Meyerdierks A."/>
            <person name="Storesund J.E."/>
            <person name="Kallscheuer N."/>
            <person name="Luecker S."/>
            <person name="Lage O.M."/>
            <person name="Pohl T."/>
            <person name="Merkel B.J."/>
            <person name="Hornburger P."/>
            <person name="Mueller R.-W."/>
            <person name="Bruemmer F."/>
            <person name="Labrenz M."/>
            <person name="Spormann A.M."/>
            <person name="Op Den Camp H."/>
            <person name="Overmann J."/>
            <person name="Amann R."/>
            <person name="Jetten M.S.M."/>
            <person name="Mascher T."/>
            <person name="Medema M.H."/>
            <person name="Devos D.P."/>
            <person name="Kaster A.-K."/>
            <person name="Ovreas L."/>
            <person name="Rohde M."/>
            <person name="Galperin M.Y."/>
            <person name="Jogler C."/>
        </authorList>
    </citation>
    <scope>NUCLEOTIDE SEQUENCE [LARGE SCALE GENOMIC DNA]</scope>
    <source>
        <strain evidence="1 2">Poly41</strain>
    </source>
</reference>
<dbReference type="RefSeq" id="WP_146528635.1">
    <property type="nucleotide sequence ID" value="NZ_SJPV01000008.1"/>
</dbReference>
<evidence type="ECO:0000313" key="1">
    <source>
        <dbReference type="EMBL" id="TWU34227.1"/>
    </source>
</evidence>
<keyword evidence="2" id="KW-1185">Reference proteome</keyword>